<organism evidence="3 5">
    <name type="scientific">Perkinsus olseni</name>
    <name type="common">Perkinsus atlanticus</name>
    <dbReference type="NCBI Taxonomy" id="32597"/>
    <lineage>
        <taxon>Eukaryota</taxon>
        <taxon>Sar</taxon>
        <taxon>Alveolata</taxon>
        <taxon>Perkinsozoa</taxon>
        <taxon>Perkinsea</taxon>
        <taxon>Perkinsida</taxon>
        <taxon>Perkinsidae</taxon>
        <taxon>Perkinsus</taxon>
    </lineage>
</organism>
<sequence length="336" mass="37163">MIHTLVIIAVSLSSFFVDAYGNGCLATYSRQKYWRDGDRSLIEFFKTDEAKQSKCGDVYLAVADASQEGQLPDRNELIQFVKDLREQIEDNATIYFTYVGGALPSTGTDAAWAGHFVALVEVHLLFALAPEYGPLEISFDAVFDKTGWSEVFDVVVDTRRHFAAYYPNIPFKVDVRLDHSLDDRQVVDEIMRKADRVSVTAFASHRFDLVDMYRTFLTSTCPHCNDESFRDYKAKVTFVATGDCSAPCGTTLCDDYAFVVPSNIVTAPAQLLASINIARGHVIGRDRFDYFLEANGTLIGLDHFESSRCIYGDGVLAAIGAPSCGADAIKHSQACS</sequence>
<dbReference type="Proteomes" id="UP000572268">
    <property type="component" value="Unassembled WGS sequence"/>
</dbReference>
<dbReference type="AlphaFoldDB" id="A0A7J6M380"/>
<feature type="signal peptide" evidence="1">
    <location>
        <begin position="1"/>
        <end position="21"/>
    </location>
</feature>
<evidence type="ECO:0000313" key="3">
    <source>
        <dbReference type="EMBL" id="KAF4666012.1"/>
    </source>
</evidence>
<keyword evidence="1" id="KW-0732">Signal</keyword>
<dbReference type="EMBL" id="JABANN010000216">
    <property type="protein sequence ID" value="KAF4666012.1"/>
    <property type="molecule type" value="Genomic_DNA"/>
</dbReference>
<evidence type="ECO:0000313" key="5">
    <source>
        <dbReference type="Proteomes" id="UP000572268"/>
    </source>
</evidence>
<dbReference type="OrthoDB" id="10294995at2759"/>
<proteinExistence type="predicted"/>
<protein>
    <submittedName>
        <fullName evidence="3">Uncharacterized protein</fullName>
    </submittedName>
</protein>
<name>A0A7J6M380_PEROL</name>
<evidence type="ECO:0000256" key="1">
    <source>
        <dbReference type="SAM" id="SignalP"/>
    </source>
</evidence>
<accession>A0A7J6M380</accession>
<reference evidence="4 5" key="1">
    <citation type="submission" date="2020-04" db="EMBL/GenBank/DDBJ databases">
        <title>Perkinsus olseni comparative genomics.</title>
        <authorList>
            <person name="Bogema D.R."/>
        </authorList>
    </citation>
    <scope>NUCLEOTIDE SEQUENCE [LARGE SCALE GENOMIC DNA]</scope>
    <source>
        <strain evidence="2">ATCC PRA-179</strain>
        <strain evidence="3">ATCC PRA-31</strain>
    </source>
</reference>
<evidence type="ECO:0000313" key="4">
    <source>
        <dbReference type="Proteomes" id="UP000570595"/>
    </source>
</evidence>
<comment type="caution">
    <text evidence="3">The sequence shown here is derived from an EMBL/GenBank/DDBJ whole genome shotgun (WGS) entry which is preliminary data.</text>
</comment>
<dbReference type="EMBL" id="JABAHT010000174">
    <property type="protein sequence ID" value="KAF4662232.1"/>
    <property type="molecule type" value="Genomic_DNA"/>
</dbReference>
<evidence type="ECO:0000313" key="2">
    <source>
        <dbReference type="EMBL" id="KAF4662232.1"/>
    </source>
</evidence>
<dbReference type="Proteomes" id="UP000570595">
    <property type="component" value="Unassembled WGS sequence"/>
</dbReference>
<feature type="chain" id="PRO_5036205417" evidence="1">
    <location>
        <begin position="22"/>
        <end position="336"/>
    </location>
</feature>
<gene>
    <name evidence="3" type="ORF">FOL46_003316</name>
    <name evidence="2" type="ORF">FOZ61_002618</name>
</gene>